<evidence type="ECO:0000256" key="1">
    <source>
        <dbReference type="ARBA" id="ARBA00022679"/>
    </source>
</evidence>
<dbReference type="GO" id="GO:0009103">
    <property type="term" value="P:lipopolysaccharide biosynthetic process"/>
    <property type="evidence" value="ECO:0007669"/>
    <property type="project" value="TreeGrafter"/>
</dbReference>
<keyword evidence="1 3" id="KW-0808">Transferase</keyword>
<comment type="caution">
    <text evidence="3">The sequence shown here is derived from an EMBL/GenBank/DDBJ whole genome shotgun (WGS) entry which is preliminary data.</text>
</comment>
<dbReference type="EMBL" id="MAYW01000233">
    <property type="protein sequence ID" value="ODS30392.1"/>
    <property type="molecule type" value="Genomic_DNA"/>
</dbReference>
<organism evidence="3 4">
    <name type="scientific">Candidatus Scalindua rubra</name>
    <dbReference type="NCBI Taxonomy" id="1872076"/>
    <lineage>
        <taxon>Bacteria</taxon>
        <taxon>Pseudomonadati</taxon>
        <taxon>Planctomycetota</taxon>
        <taxon>Candidatus Brocadiia</taxon>
        <taxon>Candidatus Brocadiales</taxon>
        <taxon>Candidatus Scalinduaceae</taxon>
        <taxon>Candidatus Scalindua</taxon>
    </lineage>
</organism>
<sequence>MNPSSKKKAIIFSTVHRWNDTRILKKQATSLAKWYDVTLYIPASFKWKDYSGIHIIGLPRWKMKFTRLFTQISLLKVLLKSDGDIFHFHDPELILSGVIIKLHKKKPVIYDKHENIPFGLIGNSHQRFGLGSFILWIFRKLDAFAMHNLDKVVLAEHSYSHVIHENYIEILNYPFIPDSKHPVTKEYTAIYVGGVTIERGILDIIEIAQLVKKEDPSFRFRIIGPIMDNSEEIIAQRIHYHGLTEHIILSPYLPYEEAMEEVRKSKFGFALLHPDKNYVESLPQKIFEYMSLGVPFIASNFPYWKLHLKGNDLGYFVTFNDYKSIVNILIENRRNYMFNSTELISFVATHFNWFSEEQKLKKLYANLTYSN</sequence>
<gene>
    <name evidence="3" type="ORF">SCARUB_04501</name>
</gene>
<name>A0A1E3X4B5_9BACT</name>
<evidence type="ECO:0000259" key="2">
    <source>
        <dbReference type="Pfam" id="PF00534"/>
    </source>
</evidence>
<evidence type="ECO:0000313" key="3">
    <source>
        <dbReference type="EMBL" id="ODS30392.1"/>
    </source>
</evidence>
<dbReference type="PANTHER" id="PTHR46401">
    <property type="entry name" value="GLYCOSYLTRANSFERASE WBBK-RELATED"/>
    <property type="match status" value="1"/>
</dbReference>
<dbReference type="Proteomes" id="UP000094056">
    <property type="component" value="Unassembled WGS sequence"/>
</dbReference>
<reference evidence="3 4" key="1">
    <citation type="submission" date="2016-07" db="EMBL/GenBank/DDBJ databases">
        <title>Draft genome of Scalindua rubra, obtained from a brine-seawater interface in the Red Sea, sheds light on salt adaptation in anammox bacteria.</title>
        <authorList>
            <person name="Speth D.R."/>
            <person name="Lagkouvardos I."/>
            <person name="Wang Y."/>
            <person name="Qian P.-Y."/>
            <person name="Dutilh B.E."/>
            <person name="Jetten M.S."/>
        </authorList>
    </citation>
    <scope>NUCLEOTIDE SEQUENCE [LARGE SCALE GENOMIC DNA]</scope>
    <source>
        <strain evidence="3">BSI-1</strain>
    </source>
</reference>
<dbReference type="AlphaFoldDB" id="A0A1E3X4B5"/>
<proteinExistence type="predicted"/>
<dbReference type="InterPro" id="IPR001296">
    <property type="entry name" value="Glyco_trans_1"/>
</dbReference>
<dbReference type="Gene3D" id="3.40.50.2000">
    <property type="entry name" value="Glycogen Phosphorylase B"/>
    <property type="match status" value="2"/>
</dbReference>
<feature type="domain" description="Glycosyl transferase family 1" evidence="2">
    <location>
        <begin position="180"/>
        <end position="329"/>
    </location>
</feature>
<accession>A0A1E3X4B5</accession>
<dbReference type="PANTHER" id="PTHR46401:SF2">
    <property type="entry name" value="GLYCOSYLTRANSFERASE WBBK-RELATED"/>
    <property type="match status" value="1"/>
</dbReference>
<dbReference type="SUPFAM" id="SSF53756">
    <property type="entry name" value="UDP-Glycosyltransferase/glycogen phosphorylase"/>
    <property type="match status" value="1"/>
</dbReference>
<dbReference type="GO" id="GO:0016757">
    <property type="term" value="F:glycosyltransferase activity"/>
    <property type="evidence" value="ECO:0007669"/>
    <property type="project" value="InterPro"/>
</dbReference>
<protein>
    <submittedName>
        <fullName evidence="3">Glycosyl transferase group 1</fullName>
    </submittedName>
</protein>
<evidence type="ECO:0000313" key="4">
    <source>
        <dbReference type="Proteomes" id="UP000094056"/>
    </source>
</evidence>
<dbReference type="Pfam" id="PF00534">
    <property type="entry name" value="Glycos_transf_1"/>
    <property type="match status" value="1"/>
</dbReference>